<dbReference type="Pfam" id="PF17653">
    <property type="entry name" value="DUF5522"/>
    <property type="match status" value="1"/>
</dbReference>
<evidence type="ECO:0000256" key="1">
    <source>
        <dbReference type="SAM" id="MobiDB-lite"/>
    </source>
</evidence>
<proteinExistence type="predicted"/>
<evidence type="ECO:0000313" key="3">
    <source>
        <dbReference type="Proteomes" id="UP000838412"/>
    </source>
</evidence>
<dbReference type="OrthoDB" id="274765at2759"/>
<gene>
    <name evidence="2" type="primary">C1orf53</name>
    <name evidence="2" type="ORF">BLAG_LOCUS23145</name>
</gene>
<dbReference type="EMBL" id="OV696693">
    <property type="protein sequence ID" value="CAH1271018.1"/>
    <property type="molecule type" value="Genomic_DNA"/>
</dbReference>
<keyword evidence="3" id="KW-1185">Reference proteome</keyword>
<feature type="region of interest" description="Disordered" evidence="1">
    <location>
        <begin position="21"/>
        <end position="43"/>
    </location>
</feature>
<accession>A0A8K0A8Z7</accession>
<dbReference type="AlphaFoldDB" id="A0A8K0A8Z7"/>
<organism evidence="2 3">
    <name type="scientific">Branchiostoma lanceolatum</name>
    <name type="common">Common lancelet</name>
    <name type="synonym">Amphioxus lanceolatum</name>
    <dbReference type="NCBI Taxonomy" id="7740"/>
    <lineage>
        <taxon>Eukaryota</taxon>
        <taxon>Metazoa</taxon>
        <taxon>Chordata</taxon>
        <taxon>Cephalochordata</taxon>
        <taxon>Leptocardii</taxon>
        <taxon>Amphioxiformes</taxon>
        <taxon>Branchiostomatidae</taxon>
        <taxon>Branchiostoma</taxon>
    </lineage>
</organism>
<reference evidence="2" key="1">
    <citation type="submission" date="2022-01" db="EMBL/GenBank/DDBJ databases">
        <authorList>
            <person name="Braso-Vives M."/>
        </authorList>
    </citation>
    <scope>NUCLEOTIDE SEQUENCE</scope>
</reference>
<protein>
    <submittedName>
        <fullName evidence="2">C1orf53 protein</fullName>
    </submittedName>
</protein>
<dbReference type="InterPro" id="IPR040807">
    <property type="entry name" value="DUF5522"/>
</dbReference>
<dbReference type="Proteomes" id="UP000838412">
    <property type="component" value="Chromosome 8"/>
</dbReference>
<sequence>MSIWCRSLSRRNLFVSTGLARESDSSGMGLSPDPLSFESTTTTRRDATRDTVVTHGDVVYKRLSSKQLRIHFAHQKACGDGQDTYVDPATGYTVFTRLAHLRRGTCCGSACRHCPYGQTRVKNAALKKTFNSSFYD</sequence>
<name>A0A8K0A8Z7_BRALA</name>
<dbReference type="PANTHER" id="PTHR21037">
    <property type="entry name" value="39S RIBOSOMAL PROTEIN L14, MITOCHONDRIAL"/>
    <property type="match status" value="1"/>
</dbReference>
<dbReference type="PANTHER" id="PTHR21037:SF2">
    <property type="entry name" value="SIMILAR TO NOVEL PROTEIN"/>
    <property type="match status" value="1"/>
</dbReference>
<evidence type="ECO:0000313" key="2">
    <source>
        <dbReference type="EMBL" id="CAH1271018.1"/>
    </source>
</evidence>